<proteinExistence type="predicted"/>
<evidence type="ECO:0000313" key="2">
    <source>
        <dbReference type="EMBL" id="CAA6825376.1"/>
    </source>
</evidence>
<evidence type="ECO:0000259" key="1">
    <source>
        <dbReference type="Pfam" id="PF13613"/>
    </source>
</evidence>
<accession>A0A6S6UCG4</accession>
<name>A0A6S6UCG4_9BACT</name>
<dbReference type="AlphaFoldDB" id="A0A6S6UCG4"/>
<protein>
    <submittedName>
        <fullName evidence="2">Mobile element protein</fullName>
    </submittedName>
</protein>
<gene>
    <name evidence="2" type="ORF">HELGO_WM62531</name>
</gene>
<dbReference type="InterPro" id="IPR027805">
    <property type="entry name" value="Transposase_HTH_dom"/>
</dbReference>
<feature type="domain" description="Transposase Helix-turn-helix" evidence="1">
    <location>
        <begin position="52"/>
        <end position="102"/>
    </location>
</feature>
<organism evidence="2">
    <name type="scientific">uncultured Sulfurovum sp</name>
    <dbReference type="NCBI Taxonomy" id="269237"/>
    <lineage>
        <taxon>Bacteria</taxon>
        <taxon>Pseudomonadati</taxon>
        <taxon>Campylobacterota</taxon>
        <taxon>Epsilonproteobacteria</taxon>
        <taxon>Campylobacterales</taxon>
        <taxon>Sulfurovaceae</taxon>
        <taxon>Sulfurovum</taxon>
        <taxon>environmental samples</taxon>
    </lineage>
</organism>
<sequence length="149" mass="17444">MRKIDKFEKVNEENFKRLVGVKRATFEVIVEEYKKAEEERKKGHKIGGRKPKLCEEDRVLFMLEYYREYRTLYHMGIDYGISEGQASKVVKDVEHVLIKSGKFSLPSKRVLYEADSQIEFVLIDATESPIQRPKKSKSDTIQGRKSNIL</sequence>
<dbReference type="EMBL" id="CACVAR010000387">
    <property type="protein sequence ID" value="CAA6825376.1"/>
    <property type="molecule type" value="Genomic_DNA"/>
</dbReference>
<reference evidence="2" key="1">
    <citation type="submission" date="2020-01" db="EMBL/GenBank/DDBJ databases">
        <authorList>
            <person name="Meier V. D."/>
            <person name="Meier V D."/>
        </authorList>
    </citation>
    <scope>NUCLEOTIDE SEQUENCE</scope>
    <source>
        <strain evidence="2">HLG_WM_MAG_03</strain>
    </source>
</reference>
<dbReference type="Pfam" id="PF13613">
    <property type="entry name" value="HTH_Tnp_4"/>
    <property type="match status" value="1"/>
</dbReference>